<proteinExistence type="inferred from homology"/>
<dbReference type="Proteomes" id="UP000045706">
    <property type="component" value="Unassembled WGS sequence"/>
</dbReference>
<feature type="transmembrane region" description="Helical" evidence="9">
    <location>
        <begin position="66"/>
        <end position="87"/>
    </location>
</feature>
<evidence type="ECO:0000313" key="11">
    <source>
        <dbReference type="EMBL" id="CRK12509.1"/>
    </source>
</evidence>
<dbReference type="PROSITE" id="PS00217">
    <property type="entry name" value="SUGAR_TRANSPORT_2"/>
    <property type="match status" value="1"/>
</dbReference>
<dbReference type="EMBL" id="CVQI01003224">
    <property type="protein sequence ID" value="CRK12509.1"/>
    <property type="molecule type" value="Genomic_DNA"/>
</dbReference>
<evidence type="ECO:0000256" key="4">
    <source>
        <dbReference type="ARBA" id="ARBA00022692"/>
    </source>
</evidence>
<evidence type="ECO:0000256" key="5">
    <source>
        <dbReference type="ARBA" id="ARBA00022989"/>
    </source>
</evidence>
<feature type="transmembrane region" description="Helical" evidence="9">
    <location>
        <begin position="279"/>
        <end position="298"/>
    </location>
</feature>
<feature type="transmembrane region" description="Helical" evidence="9">
    <location>
        <begin position="99"/>
        <end position="119"/>
    </location>
</feature>
<dbReference type="InterPro" id="IPR020846">
    <property type="entry name" value="MFS_dom"/>
</dbReference>
<dbReference type="Pfam" id="PF00083">
    <property type="entry name" value="Sugar_tr"/>
    <property type="match status" value="2"/>
</dbReference>
<organism evidence="11 12">
    <name type="scientific">Verticillium longisporum</name>
    <name type="common">Verticillium dahliae var. longisporum</name>
    <dbReference type="NCBI Taxonomy" id="100787"/>
    <lineage>
        <taxon>Eukaryota</taxon>
        <taxon>Fungi</taxon>
        <taxon>Dikarya</taxon>
        <taxon>Ascomycota</taxon>
        <taxon>Pezizomycotina</taxon>
        <taxon>Sordariomycetes</taxon>
        <taxon>Hypocreomycetidae</taxon>
        <taxon>Glomerellales</taxon>
        <taxon>Plectosphaerellaceae</taxon>
        <taxon>Verticillium</taxon>
    </lineage>
</organism>
<keyword evidence="6 9" id="KW-0472">Membrane</keyword>
<feature type="transmembrane region" description="Helical" evidence="9">
    <location>
        <begin position="398"/>
        <end position="419"/>
    </location>
</feature>
<dbReference type="PRINTS" id="PR00171">
    <property type="entry name" value="SUGRTRNSPORT"/>
</dbReference>
<comment type="subcellular location">
    <subcellularLocation>
        <location evidence="1">Membrane</location>
        <topology evidence="1">Multi-pass membrane protein</topology>
    </subcellularLocation>
</comment>
<name>A0A0G4KRX0_VERLO</name>
<comment type="similarity">
    <text evidence="2 7">Belongs to the major facilitator superfamily. Sugar transporter (TC 2.A.1.1) family.</text>
</comment>
<evidence type="ECO:0000256" key="3">
    <source>
        <dbReference type="ARBA" id="ARBA00022448"/>
    </source>
</evidence>
<feature type="transmembrane region" description="Helical" evidence="9">
    <location>
        <begin position="428"/>
        <end position="452"/>
    </location>
</feature>
<accession>A0A0G4KRX0</accession>
<feature type="transmembrane region" description="Helical" evidence="9">
    <location>
        <begin position="20"/>
        <end position="46"/>
    </location>
</feature>
<dbReference type="SUPFAM" id="SSF103473">
    <property type="entry name" value="MFS general substrate transporter"/>
    <property type="match status" value="2"/>
</dbReference>
<feature type="transmembrane region" description="Helical" evidence="9">
    <location>
        <begin position="507"/>
        <end position="525"/>
    </location>
</feature>
<feature type="region of interest" description="Disordered" evidence="8">
    <location>
        <begin position="588"/>
        <end position="609"/>
    </location>
</feature>
<dbReference type="GO" id="GO:0005351">
    <property type="term" value="F:carbohydrate:proton symporter activity"/>
    <property type="evidence" value="ECO:0007669"/>
    <property type="project" value="TreeGrafter"/>
</dbReference>
<evidence type="ECO:0000256" key="6">
    <source>
        <dbReference type="ARBA" id="ARBA00023136"/>
    </source>
</evidence>
<protein>
    <recommendedName>
        <fullName evidence="10">Major facilitator superfamily (MFS) profile domain-containing protein</fullName>
    </recommendedName>
</protein>
<feature type="domain" description="Major facilitator superfamily (MFS) profile" evidence="10">
    <location>
        <begin position="25"/>
        <end position="560"/>
    </location>
</feature>
<feature type="transmembrane region" description="Helical" evidence="9">
    <location>
        <begin position="125"/>
        <end position="144"/>
    </location>
</feature>
<evidence type="ECO:0000256" key="7">
    <source>
        <dbReference type="RuleBase" id="RU003346"/>
    </source>
</evidence>
<dbReference type="Gene3D" id="1.20.1250.20">
    <property type="entry name" value="MFS general substrate transporter like domains"/>
    <property type="match status" value="2"/>
</dbReference>
<keyword evidence="4 9" id="KW-0812">Transmembrane</keyword>
<evidence type="ECO:0000256" key="9">
    <source>
        <dbReference type="SAM" id="Phobius"/>
    </source>
</evidence>
<feature type="transmembrane region" description="Helical" evidence="9">
    <location>
        <begin position="472"/>
        <end position="495"/>
    </location>
</feature>
<keyword evidence="5 9" id="KW-1133">Transmembrane helix</keyword>
<feature type="transmembrane region" description="Helical" evidence="9">
    <location>
        <begin position="156"/>
        <end position="178"/>
    </location>
</feature>
<dbReference type="AlphaFoldDB" id="A0A0G4KRX0"/>
<evidence type="ECO:0000256" key="8">
    <source>
        <dbReference type="SAM" id="MobiDB-lite"/>
    </source>
</evidence>
<dbReference type="InterPro" id="IPR005829">
    <property type="entry name" value="Sugar_transporter_CS"/>
</dbReference>
<dbReference type="CDD" id="cd17356">
    <property type="entry name" value="MFS_HXT"/>
    <property type="match status" value="1"/>
</dbReference>
<dbReference type="NCBIfam" id="TIGR00879">
    <property type="entry name" value="SP"/>
    <property type="match status" value="1"/>
</dbReference>
<feature type="transmembrane region" description="Helical" evidence="9">
    <location>
        <begin position="190"/>
        <end position="209"/>
    </location>
</feature>
<keyword evidence="3 7" id="KW-0813">Transport</keyword>
<sequence>MPDSHHDAMKEAPPVHAVNFRVLIMGLLVSMGGFIFGYEGGAISGYLQMNDFISRFGEHGEALGKVRTGCMVAFLCAGCLIGALISAPIADKYGRKYSITFWNVIYIVGNIVAITARTTWYQVPLARLVGGLGIGALSVLTPMYQSETSPRQVRGMLVSAYQLFITLGIFTAYCINYGTESISGAASWRITMGCGFIAPAIMGLGVLTLRESPRWDFRHGRTDEAETTLALLSGSETSPRQVRAMLVSAYQLFITLGIFTAYCINYGTESISGAASWRITMGCGFIAPAIMGLGVLTLRESPRWDFRHGRTDEAETTLALLSGVDRDHPTVQHEIRDIRKQLAAEHAEQAWHEVFTGPAMMRRTLLGMTLQALQQLTGANFFFYYGTQIFAAVGLSNSYVTSMILGAVNFASTIVGLWIGQRFGRRPALIVGGAWMFGCFLVFASLGSFALYPDNNPADPNARTDSGAGGAMIAFACLFIFGFATTWGPLVWAIVGEMFPSRYRARSMALCTASNWLWNFLISFFTPFITDAIHYKYGYVFAACCGAGAIITYFFVVESQGRSLEEVDTMYVEGVVPWKSKTWQAAEGQLDGSEPSAEKAGSSGEHLRV</sequence>
<dbReference type="InterPro" id="IPR036259">
    <property type="entry name" value="MFS_trans_sf"/>
</dbReference>
<reference evidence="12" key="1">
    <citation type="submission" date="2015-05" db="EMBL/GenBank/DDBJ databases">
        <authorList>
            <person name="Fogelqvist Johan"/>
        </authorList>
    </citation>
    <scope>NUCLEOTIDE SEQUENCE [LARGE SCALE GENOMIC DNA]</scope>
</reference>
<feature type="transmembrane region" description="Helical" evidence="9">
    <location>
        <begin position="244"/>
        <end position="267"/>
    </location>
</feature>
<gene>
    <name evidence="11" type="ORF">BN1723_009756</name>
</gene>
<dbReference type="PANTHER" id="PTHR48022">
    <property type="entry name" value="PLASTIDIC GLUCOSE TRANSPORTER 4"/>
    <property type="match status" value="1"/>
</dbReference>
<dbReference type="PROSITE" id="PS50850">
    <property type="entry name" value="MFS"/>
    <property type="match status" value="1"/>
</dbReference>
<feature type="transmembrane region" description="Helical" evidence="9">
    <location>
        <begin position="537"/>
        <end position="556"/>
    </location>
</feature>
<evidence type="ECO:0000259" key="10">
    <source>
        <dbReference type="PROSITE" id="PS50850"/>
    </source>
</evidence>
<evidence type="ECO:0000256" key="1">
    <source>
        <dbReference type="ARBA" id="ARBA00004141"/>
    </source>
</evidence>
<evidence type="ECO:0000256" key="2">
    <source>
        <dbReference type="ARBA" id="ARBA00010992"/>
    </source>
</evidence>
<dbReference type="InterPro" id="IPR003663">
    <property type="entry name" value="Sugar/inositol_transpt"/>
</dbReference>
<dbReference type="FunFam" id="1.20.1250.20:FF:000044">
    <property type="entry name" value="Hexose transporter Hxt3p"/>
    <property type="match status" value="1"/>
</dbReference>
<evidence type="ECO:0000313" key="12">
    <source>
        <dbReference type="Proteomes" id="UP000045706"/>
    </source>
</evidence>
<dbReference type="GO" id="GO:0016020">
    <property type="term" value="C:membrane"/>
    <property type="evidence" value="ECO:0007669"/>
    <property type="project" value="UniProtKB-SubCell"/>
</dbReference>
<dbReference type="InterPro" id="IPR050360">
    <property type="entry name" value="MFS_Sugar_Transporters"/>
</dbReference>
<dbReference type="PANTHER" id="PTHR48022:SF39">
    <property type="entry name" value="MONOSACCHARIDE TRANSPORTER, PUTATIVE-RELATED"/>
    <property type="match status" value="1"/>
</dbReference>
<dbReference type="InterPro" id="IPR005828">
    <property type="entry name" value="MFS_sugar_transport-like"/>
</dbReference>